<dbReference type="eggNOG" id="KOG4393">
    <property type="taxonomic scope" value="Eukaryota"/>
</dbReference>
<feature type="compositionally biased region" description="Acidic residues" evidence="5">
    <location>
        <begin position="329"/>
        <end position="338"/>
    </location>
</feature>
<proteinExistence type="inferred from homology"/>
<dbReference type="EC" id="5.4.99.12" evidence="4"/>
<comment type="similarity">
    <text evidence="1 4">Belongs to the tRNA pseudouridine synthase TruA family.</text>
</comment>
<dbReference type="SUPFAM" id="SSF55120">
    <property type="entry name" value="Pseudouridine synthase"/>
    <property type="match status" value="1"/>
</dbReference>
<evidence type="ECO:0000256" key="1">
    <source>
        <dbReference type="ARBA" id="ARBA00009375"/>
    </source>
</evidence>
<dbReference type="InterPro" id="IPR020094">
    <property type="entry name" value="TruA/RsuA/RluB/E/F_N"/>
</dbReference>
<evidence type="ECO:0000256" key="5">
    <source>
        <dbReference type="SAM" id="MobiDB-lite"/>
    </source>
</evidence>
<dbReference type="NCBIfam" id="TIGR00071">
    <property type="entry name" value="hisT_truA"/>
    <property type="match status" value="1"/>
</dbReference>
<gene>
    <name evidence="7" type="ORF">BE221DRAFT_80016</name>
</gene>
<reference evidence="7" key="1">
    <citation type="submission" date="2017-04" db="EMBL/GenBank/DDBJ databases">
        <title>Population genomics of picophytoplankton unveils novel chromosome hypervariability.</title>
        <authorList>
            <consortium name="DOE Joint Genome Institute"/>
            <person name="Blanc-Mathieu R."/>
            <person name="Krasovec M."/>
            <person name="Hebrard M."/>
            <person name="Yau S."/>
            <person name="Desgranges E."/>
            <person name="Martin J."/>
            <person name="Schackwitz W."/>
            <person name="Kuo A."/>
            <person name="Salin G."/>
            <person name="Donnadieu C."/>
            <person name="Desdevises Y."/>
            <person name="Sanchez-Ferandin S."/>
            <person name="Moreau H."/>
            <person name="Rivals E."/>
            <person name="Grigoriev I.V."/>
            <person name="Grimsley N."/>
            <person name="Eyre-Walker A."/>
            <person name="Piganeau G."/>
        </authorList>
    </citation>
    <scope>NUCLEOTIDE SEQUENCE [LARGE SCALE GENOMIC DNA]</scope>
    <source>
        <strain evidence="7">RCC 1115</strain>
    </source>
</reference>
<dbReference type="PANTHER" id="PTHR11142:SF0">
    <property type="entry name" value="TRNA PSEUDOURIDINE SYNTHASE-LIKE 1"/>
    <property type="match status" value="1"/>
</dbReference>
<comment type="catalytic activity">
    <reaction evidence="4">
        <text>uridine(38/39/40) in tRNA = pseudouridine(38/39/40) in tRNA</text>
        <dbReference type="Rhea" id="RHEA:22376"/>
        <dbReference type="Rhea" id="RHEA-COMP:10085"/>
        <dbReference type="Rhea" id="RHEA-COMP:10087"/>
        <dbReference type="ChEBI" id="CHEBI:65314"/>
        <dbReference type="ChEBI" id="CHEBI:65315"/>
        <dbReference type="EC" id="5.4.99.12"/>
    </reaction>
</comment>
<dbReference type="GO" id="GO:0003723">
    <property type="term" value="F:RNA binding"/>
    <property type="evidence" value="ECO:0007669"/>
    <property type="project" value="InterPro"/>
</dbReference>
<dbReference type="InterPro" id="IPR020095">
    <property type="entry name" value="PsdUridine_synth_TruA_C"/>
</dbReference>
<dbReference type="EMBL" id="KZ155831">
    <property type="protein sequence ID" value="OUS43559.1"/>
    <property type="molecule type" value="Genomic_DNA"/>
</dbReference>
<dbReference type="Pfam" id="PF01416">
    <property type="entry name" value="PseudoU_synth_1"/>
    <property type="match status" value="1"/>
</dbReference>
<feature type="domain" description="Pseudouridine synthase I TruA alpha/beta" evidence="6">
    <location>
        <begin position="198"/>
        <end position="311"/>
    </location>
</feature>
<sequence length="338" mass="37231">MGSVRRASKALPRYLAFLEYDGAKFRGFQRQNLGERATTTVQDALDEALETFTGNRGAVASVGSSRTDVGVHATRNSAHFDCGRVGKDGSMDAYDSESVRRGLNYHLKSRERAMRVTECVRVDTLNPTFHARHDAVSRRYRYEILVGDRDDGGSVFDRDGAWYLRAVVASDRGTKQTSSRRYTTCEATGLDVDAMRRAASVLIGKHDFSSFRASGCQAKSPIRTITSLDVVSRTTEWPSPEARGTRQEVSVRVEAPSFLYHQVRLLVGALKSVGAGDLTVDDVRELLEAKDVSQAPQMAPAHGLYLMDVGYLPNYASRTPFSKAKNTDTDDGEGDDDL</sequence>
<accession>A0A1Y5I249</accession>
<protein>
    <recommendedName>
        <fullName evidence="4">tRNA pseudouridine synthase</fullName>
        <ecNumber evidence="4">5.4.99.12</ecNumber>
    </recommendedName>
</protein>
<dbReference type="CDD" id="cd02570">
    <property type="entry name" value="PseudoU_synth_EcTruA"/>
    <property type="match status" value="1"/>
</dbReference>
<evidence type="ECO:0000259" key="6">
    <source>
        <dbReference type="Pfam" id="PF01416"/>
    </source>
</evidence>
<dbReference type="AlphaFoldDB" id="A0A1Y5I249"/>
<evidence type="ECO:0000256" key="4">
    <source>
        <dbReference type="RuleBase" id="RU003792"/>
    </source>
</evidence>
<evidence type="ECO:0000313" key="7">
    <source>
        <dbReference type="EMBL" id="OUS43559.1"/>
    </source>
</evidence>
<evidence type="ECO:0000256" key="2">
    <source>
        <dbReference type="ARBA" id="ARBA00022694"/>
    </source>
</evidence>
<dbReference type="PANTHER" id="PTHR11142">
    <property type="entry name" value="PSEUDOURIDYLATE SYNTHASE"/>
    <property type="match status" value="1"/>
</dbReference>
<dbReference type="Gene3D" id="3.30.70.660">
    <property type="entry name" value="Pseudouridine synthase I, catalytic domain, C-terminal subdomain"/>
    <property type="match status" value="1"/>
</dbReference>
<feature type="region of interest" description="Disordered" evidence="5">
    <location>
        <begin position="318"/>
        <end position="338"/>
    </location>
</feature>
<dbReference type="Gene3D" id="3.30.70.580">
    <property type="entry name" value="Pseudouridine synthase I, catalytic domain, N-terminal subdomain"/>
    <property type="match status" value="1"/>
</dbReference>
<evidence type="ECO:0000256" key="3">
    <source>
        <dbReference type="ARBA" id="ARBA00023235"/>
    </source>
</evidence>
<dbReference type="InterPro" id="IPR001406">
    <property type="entry name" value="PsdUridine_synth_TruA"/>
</dbReference>
<organism evidence="7">
    <name type="scientific">Ostreococcus tauri</name>
    <name type="common">Marine green alga</name>
    <dbReference type="NCBI Taxonomy" id="70448"/>
    <lineage>
        <taxon>Eukaryota</taxon>
        <taxon>Viridiplantae</taxon>
        <taxon>Chlorophyta</taxon>
        <taxon>Mamiellophyceae</taxon>
        <taxon>Mamiellales</taxon>
        <taxon>Bathycoccaceae</taxon>
        <taxon>Ostreococcus</taxon>
    </lineage>
</organism>
<dbReference type="InterPro" id="IPR020103">
    <property type="entry name" value="PsdUridine_synth_cat_dom_sf"/>
</dbReference>
<name>A0A1Y5I249_OSTTA</name>
<keyword evidence="3 4" id="KW-0413">Isomerase</keyword>
<dbReference type="GO" id="GO:0160147">
    <property type="term" value="F:tRNA pseudouridine(38-40) synthase activity"/>
    <property type="evidence" value="ECO:0007669"/>
    <property type="project" value="UniProtKB-EC"/>
</dbReference>
<keyword evidence="2 4" id="KW-0819">tRNA processing</keyword>
<dbReference type="HAMAP" id="MF_00171">
    <property type="entry name" value="TruA"/>
    <property type="match status" value="1"/>
</dbReference>
<dbReference type="GO" id="GO:0031119">
    <property type="term" value="P:tRNA pseudouridine synthesis"/>
    <property type="evidence" value="ECO:0007669"/>
    <property type="project" value="TreeGrafter"/>
</dbReference>
<dbReference type="Proteomes" id="UP000195557">
    <property type="component" value="Unassembled WGS sequence"/>
</dbReference>
<dbReference type="InterPro" id="IPR020097">
    <property type="entry name" value="PsdUridine_synth_TruA_a/b_dom"/>
</dbReference>